<organism evidence="2 3">
    <name type="scientific">Saguinus oedipus</name>
    <name type="common">Cotton-top tamarin</name>
    <name type="synonym">Oedipomidas oedipus</name>
    <dbReference type="NCBI Taxonomy" id="9490"/>
    <lineage>
        <taxon>Eukaryota</taxon>
        <taxon>Metazoa</taxon>
        <taxon>Chordata</taxon>
        <taxon>Craniata</taxon>
        <taxon>Vertebrata</taxon>
        <taxon>Euteleostomi</taxon>
        <taxon>Mammalia</taxon>
        <taxon>Eutheria</taxon>
        <taxon>Euarchontoglires</taxon>
        <taxon>Primates</taxon>
        <taxon>Haplorrhini</taxon>
        <taxon>Platyrrhini</taxon>
        <taxon>Cebidae</taxon>
        <taxon>Callitrichinae</taxon>
        <taxon>Saguinus</taxon>
    </lineage>
</organism>
<proteinExistence type="predicted"/>
<comment type="caution">
    <text evidence="2">The sequence shown here is derived from an EMBL/GenBank/DDBJ whole genome shotgun (WGS) entry which is preliminary data.</text>
</comment>
<dbReference type="EMBL" id="JASSZA010000014">
    <property type="protein sequence ID" value="KAK2093951.1"/>
    <property type="molecule type" value="Genomic_DNA"/>
</dbReference>
<evidence type="ECO:0000256" key="1">
    <source>
        <dbReference type="SAM" id="MobiDB-lite"/>
    </source>
</evidence>
<gene>
    <name evidence="2" type="ORF">P7K49_027689</name>
</gene>
<evidence type="ECO:0000313" key="3">
    <source>
        <dbReference type="Proteomes" id="UP001266305"/>
    </source>
</evidence>
<feature type="non-terminal residue" evidence="2">
    <location>
        <position position="1"/>
    </location>
</feature>
<sequence>NMYRGKEMAANTHPAVEILMSSPDQEEEIKTSSRCAEGLPPPSMHLETGAWALAH</sequence>
<evidence type="ECO:0000313" key="2">
    <source>
        <dbReference type="EMBL" id="KAK2093951.1"/>
    </source>
</evidence>
<feature type="region of interest" description="Disordered" evidence="1">
    <location>
        <begin position="22"/>
        <end position="55"/>
    </location>
</feature>
<reference evidence="2 3" key="1">
    <citation type="submission" date="2023-05" db="EMBL/GenBank/DDBJ databases">
        <title>B98-5 Cell Line De Novo Hybrid Assembly: An Optical Mapping Approach.</title>
        <authorList>
            <person name="Kananen K."/>
            <person name="Auerbach J.A."/>
            <person name="Kautto E."/>
            <person name="Blachly J.S."/>
        </authorList>
    </citation>
    <scope>NUCLEOTIDE SEQUENCE [LARGE SCALE GENOMIC DNA]</scope>
    <source>
        <strain evidence="2">B95-8</strain>
        <tissue evidence="2">Cell line</tissue>
    </source>
</reference>
<keyword evidence="3" id="KW-1185">Reference proteome</keyword>
<dbReference type="Proteomes" id="UP001266305">
    <property type="component" value="Unassembled WGS sequence"/>
</dbReference>
<accession>A0ABQ9UAN8</accession>
<name>A0ABQ9UAN8_SAGOE</name>
<protein>
    <submittedName>
        <fullName evidence="2">Uncharacterized protein</fullName>
    </submittedName>
</protein>
<feature type="non-terminal residue" evidence="2">
    <location>
        <position position="55"/>
    </location>
</feature>